<feature type="compositionally biased region" description="Polar residues" evidence="1">
    <location>
        <begin position="1191"/>
        <end position="1215"/>
    </location>
</feature>
<comment type="caution">
    <text evidence="2">The sequence shown here is derived from an EMBL/GenBank/DDBJ whole genome shotgun (WGS) entry which is preliminary data.</text>
</comment>
<evidence type="ECO:0000313" key="3">
    <source>
        <dbReference type="Proteomes" id="UP000249396"/>
    </source>
</evidence>
<protein>
    <submittedName>
        <fullName evidence="2">Uncharacterized protein</fullName>
    </submittedName>
</protein>
<reference evidence="2 3" key="1">
    <citation type="journal article" date="2018" name="Aquat. Microb. Ecol.">
        <title>Gammaproteobacterial methanotrophs dominate.</title>
        <authorList>
            <person name="Rissanen A.J."/>
            <person name="Saarenheimo J."/>
            <person name="Tiirola M."/>
            <person name="Peura S."/>
            <person name="Aalto S.L."/>
            <person name="Karvinen A."/>
            <person name="Nykanen H."/>
        </authorList>
    </citation>
    <scope>NUCLEOTIDE SEQUENCE [LARGE SCALE GENOMIC DNA]</scope>
    <source>
        <strain evidence="2">AMbin10</strain>
    </source>
</reference>
<sequence>MASEPTEMLSVYRGQADSGLGAGPGSPILSGEQYLEGTADTLYNRRDSLLSDIRPWLSLDSEPEDHRQAQLEAWSCFCSGGRLFVCRMVLAGKHDNRVAYFSHARSWPQGKVLQADDPGVCLGCPEMFDEPGARPGSSDAALERMRDLPGELWKKHLEKEPQTAVRLLGFLAQSLARQETQAPLLIGVPLSEFSRGSPLFSLVAFARAALPADLKEACSIRMHTRQPENFALRLKARLIVLPADMGNKALRAQRDAILLDRQGKCITDHTLAEQYEDYANEVIKFALAKPKGLLPFSALLGKQKTAKQWANPRWTQAMVRPGYALAVALEGGEEQLKGGFEAVRTGTDADFPWQDLLEDGDWARFPECLLAEFALQPPENLKDVGEVQLQAAVTAALDRLRRSLDGFLTGMGRDTQVLDAEHDRREMNRLIHLLEHNPPLLSRKAVRERFGLRWGEWVLQPPEELDPAGKDLQTRAEHAMLSLDLSLDEALDRCLPMPGLVSGKDGQLRLGRLLDLWDKKLIGDQAMVAKAAPALRELVLASELEADGRGLQAKAEKALQTLGLTLDDALDGWWPETASPNRMDKLKRLLQLLGINGYSKSFGNYAELTRRTQSVALPTWLNTLLTLEGLLKLEVQHGEPGGRRAEEWAKLARQENYHRLLVDFTEKGQFDPAWVSCWVKNTRDAQRDPATLTLLVDLVTRLIKSPETLKKWGGYPLGQDALDCLRQWCRALPEKQTIANLWSNGLARFENTWLNPLVRSFDFAEELEICLRVADLPSIDIYDKLTYPLIEKIKTIRSHLIAEHRSILEQRLYEIALDDEWHCRKPDALLTADGSLVLSDLSEKNAGLLLQHDGILDKLNTASLLRVLAAAPRLDEGGVAKVCSAITAQWKNNSGISTQALISGEAWLFWRQAEDRNLKSGEKKKAALDWLHNPRWCIGKAAPDLCLEDWDQAIKDLQPGLIAVEMQSLFKNGNPRWPLAFCFEERQWRDLLQLARVDVATFRVLLSAAGEFAKTEKSRKIAEVDTAYRELFKQLESIDAMRLKPVEKERWETWLLLAGKVLIEYRAAAIIEGLSTNPQAALAAAEQPNILSHEKFVKQLIIWIATNLDVTTQQWVIGLVDAKFALIKLPSLAPSEVTRKLARKLQDKGYKHIAKFLDPTIDLNPIQLEKQSRPPNLPPATSARTGDRDQTWWNEAETSQHGVANSASPATTLGSNFPPEESNARFIIRLLELGEASVEAEALRKVQDGSLNLTCLQRSSADGEHPFCRLARLLLTKHSLETAEPRLKLEKLLWRQLEGSKEMLEHQPNPPCLPTFELWFSLGNMGLGGAAVRFIQAAAGQDPSLVGDVNWWQAVMKSLSRCRLRGDDRLDVAISHIISHANRNLKLPHRQALQKALEAANNDDRKLVKI</sequence>
<name>A0A2W4RKV5_9GAMM</name>
<accession>A0A2W4RKV5</accession>
<organism evidence="2 3">
    <name type="scientific">Candidatus Methylumidiphilus alinenensis</name>
    <dbReference type="NCBI Taxonomy" id="2202197"/>
    <lineage>
        <taxon>Bacteria</taxon>
        <taxon>Pseudomonadati</taxon>
        <taxon>Pseudomonadota</taxon>
        <taxon>Gammaproteobacteria</taxon>
        <taxon>Methylococcales</taxon>
        <taxon>Candidatus Methylumidiphilus</taxon>
    </lineage>
</organism>
<proteinExistence type="predicted"/>
<dbReference type="Proteomes" id="UP000249396">
    <property type="component" value="Unassembled WGS sequence"/>
</dbReference>
<evidence type="ECO:0000256" key="1">
    <source>
        <dbReference type="SAM" id="MobiDB-lite"/>
    </source>
</evidence>
<dbReference type="EMBL" id="QJPH01000150">
    <property type="protein sequence ID" value="PZN84561.1"/>
    <property type="molecule type" value="Genomic_DNA"/>
</dbReference>
<evidence type="ECO:0000313" key="2">
    <source>
        <dbReference type="EMBL" id="PZN84561.1"/>
    </source>
</evidence>
<feature type="region of interest" description="Disordered" evidence="1">
    <location>
        <begin position="1168"/>
        <end position="1218"/>
    </location>
</feature>
<gene>
    <name evidence="2" type="ORF">DM484_02590</name>
</gene>